<evidence type="ECO:0000256" key="2">
    <source>
        <dbReference type="SAM" id="Coils"/>
    </source>
</evidence>
<feature type="region of interest" description="Disordered" evidence="3">
    <location>
        <begin position="1"/>
        <end position="51"/>
    </location>
</feature>
<evidence type="ECO:0000256" key="1">
    <source>
        <dbReference type="ARBA" id="ARBA00005711"/>
    </source>
</evidence>
<comment type="similarity">
    <text evidence="1">Belongs to the remorin family.</text>
</comment>
<evidence type="ECO:0000313" key="6">
    <source>
        <dbReference type="Proteomes" id="UP000639772"/>
    </source>
</evidence>
<feature type="domain" description="Remorin C-terminal" evidence="4">
    <location>
        <begin position="283"/>
        <end position="384"/>
    </location>
</feature>
<dbReference type="Proteomes" id="UP000639772">
    <property type="component" value="Unassembled WGS sequence"/>
</dbReference>
<reference evidence="5 6" key="1">
    <citation type="journal article" date="2020" name="Nat. Food">
        <title>A phased Vanilla planifolia genome enables genetic improvement of flavour and production.</title>
        <authorList>
            <person name="Hasing T."/>
            <person name="Tang H."/>
            <person name="Brym M."/>
            <person name="Khazi F."/>
            <person name="Huang T."/>
            <person name="Chambers A.H."/>
        </authorList>
    </citation>
    <scope>NUCLEOTIDE SEQUENCE [LARGE SCALE GENOMIC DNA]</scope>
    <source>
        <tissue evidence="5">Leaf</tissue>
    </source>
</reference>
<feature type="region of interest" description="Disordered" evidence="3">
    <location>
        <begin position="203"/>
        <end position="227"/>
    </location>
</feature>
<dbReference type="EMBL" id="JADCNM010000005">
    <property type="protein sequence ID" value="KAG0482714.1"/>
    <property type="molecule type" value="Genomic_DNA"/>
</dbReference>
<dbReference type="Pfam" id="PF03763">
    <property type="entry name" value="Remorin_C"/>
    <property type="match status" value="1"/>
</dbReference>
<dbReference type="PANTHER" id="PTHR31471:SF3">
    <property type="entry name" value="OS11G0616300 PROTEIN"/>
    <property type="match status" value="1"/>
</dbReference>
<name>A0A835R5U2_VANPL</name>
<comment type="caution">
    <text evidence="5">The sequence shown here is derived from an EMBL/GenBank/DDBJ whole genome shotgun (WGS) entry which is preliminary data.</text>
</comment>
<dbReference type="PANTHER" id="PTHR31471">
    <property type="entry name" value="OS02G0116800 PROTEIN"/>
    <property type="match status" value="1"/>
</dbReference>
<feature type="coiled-coil region" evidence="2">
    <location>
        <begin position="316"/>
        <end position="343"/>
    </location>
</feature>
<gene>
    <name evidence="5" type="ORF">HPP92_010798</name>
</gene>
<protein>
    <recommendedName>
        <fullName evidence="4">Remorin C-terminal domain-containing protein</fullName>
    </recommendedName>
</protein>
<evidence type="ECO:0000256" key="3">
    <source>
        <dbReference type="SAM" id="MobiDB-lite"/>
    </source>
</evidence>
<proteinExistence type="inferred from homology"/>
<evidence type="ECO:0000259" key="4">
    <source>
        <dbReference type="Pfam" id="PF03763"/>
    </source>
</evidence>
<dbReference type="OrthoDB" id="431557at2759"/>
<keyword evidence="2" id="KW-0175">Coiled coil</keyword>
<dbReference type="AlphaFoldDB" id="A0A835R5U2"/>
<sequence>MNAIGRNDNAGFLETSAQRKREAMSFAGMQRRLEAPSTPNRPPFKSKVVNRSRKSISSKWEDAEKWLVRSSCASPANGTTHLGTNLSRQHETFQRKADGFEEFTEKLNLARSEDPNALVQISCQAFNGFSSEALQKDEFTDIKHSVFMKFRYSDPSKEIFVFKDTYETLHSSANETFGKVDHRDVGTETTPLASLTTSRCDTPLKCPSPQRHNTPADRSEPLVAPHTSSDNISVLEDCDLAKLQFSAHCDSLASHWSSREEEEKEVSKSLRHSEVNGGISITECRVSLWEEEERNKSNFRHQREEAKIQAWVNLQAAKAEAKSRKLEVKIHKLRSNLEEKLMKRMEAVHRRANDCRAAAQLKHSQQLLRAAEQSQRLKSHQTAPLADQRASCGCFGMQQ</sequence>
<dbReference type="InterPro" id="IPR005516">
    <property type="entry name" value="Remorin_C"/>
</dbReference>
<evidence type="ECO:0000313" key="5">
    <source>
        <dbReference type="EMBL" id="KAG0482714.1"/>
    </source>
</evidence>
<organism evidence="5 6">
    <name type="scientific">Vanilla planifolia</name>
    <name type="common">Vanilla</name>
    <dbReference type="NCBI Taxonomy" id="51239"/>
    <lineage>
        <taxon>Eukaryota</taxon>
        <taxon>Viridiplantae</taxon>
        <taxon>Streptophyta</taxon>
        <taxon>Embryophyta</taxon>
        <taxon>Tracheophyta</taxon>
        <taxon>Spermatophyta</taxon>
        <taxon>Magnoliopsida</taxon>
        <taxon>Liliopsida</taxon>
        <taxon>Asparagales</taxon>
        <taxon>Orchidaceae</taxon>
        <taxon>Vanilloideae</taxon>
        <taxon>Vanilleae</taxon>
        <taxon>Vanilla</taxon>
    </lineage>
</organism>
<accession>A0A835R5U2</accession>